<gene>
    <name evidence="1" type="ORF">HaLaN_10833</name>
</gene>
<evidence type="ECO:0000313" key="1">
    <source>
        <dbReference type="EMBL" id="GFH14723.1"/>
    </source>
</evidence>
<organism evidence="1 2">
    <name type="scientific">Haematococcus lacustris</name>
    <name type="common">Green alga</name>
    <name type="synonym">Haematococcus pluvialis</name>
    <dbReference type="NCBI Taxonomy" id="44745"/>
    <lineage>
        <taxon>Eukaryota</taxon>
        <taxon>Viridiplantae</taxon>
        <taxon>Chlorophyta</taxon>
        <taxon>core chlorophytes</taxon>
        <taxon>Chlorophyceae</taxon>
        <taxon>CS clade</taxon>
        <taxon>Chlamydomonadales</taxon>
        <taxon>Haematococcaceae</taxon>
        <taxon>Haematococcus</taxon>
    </lineage>
</organism>
<dbReference type="Proteomes" id="UP000485058">
    <property type="component" value="Unassembled WGS sequence"/>
</dbReference>
<dbReference type="AlphaFoldDB" id="A0A699YWW0"/>
<sequence>MAASRPLISPIEAVFLLILGAVAGLALGTVFMETADTIFSRGAELHYAEAHRTTAGCQVVVGVGGMSTGNQCTTVPKAGAGQVQDRSLLSAWSQRLVDRNCNLALNLQRAGEASWHPAELC</sequence>
<dbReference type="EMBL" id="BLLF01000759">
    <property type="protein sequence ID" value="GFH14723.1"/>
    <property type="molecule type" value="Genomic_DNA"/>
</dbReference>
<accession>A0A699YWW0</accession>
<reference evidence="1 2" key="1">
    <citation type="submission" date="2020-02" db="EMBL/GenBank/DDBJ databases">
        <title>Draft genome sequence of Haematococcus lacustris strain NIES-144.</title>
        <authorList>
            <person name="Morimoto D."/>
            <person name="Nakagawa S."/>
            <person name="Yoshida T."/>
            <person name="Sawayama S."/>
        </authorList>
    </citation>
    <scope>NUCLEOTIDE SEQUENCE [LARGE SCALE GENOMIC DNA]</scope>
    <source>
        <strain evidence="1 2">NIES-144</strain>
    </source>
</reference>
<name>A0A699YWW0_HAELA</name>
<evidence type="ECO:0000313" key="2">
    <source>
        <dbReference type="Proteomes" id="UP000485058"/>
    </source>
</evidence>
<protein>
    <submittedName>
        <fullName evidence="1">Uncharacterized protein</fullName>
    </submittedName>
</protein>
<proteinExistence type="predicted"/>
<comment type="caution">
    <text evidence="1">The sequence shown here is derived from an EMBL/GenBank/DDBJ whole genome shotgun (WGS) entry which is preliminary data.</text>
</comment>
<keyword evidence="2" id="KW-1185">Reference proteome</keyword>